<dbReference type="Proteomes" id="UP000193719">
    <property type="component" value="Unassembled WGS sequence"/>
</dbReference>
<evidence type="ECO:0000313" key="2">
    <source>
        <dbReference type="Proteomes" id="UP000193719"/>
    </source>
</evidence>
<organism evidence="1 2">
    <name type="scientific">Piromyces finnis</name>
    <dbReference type="NCBI Taxonomy" id="1754191"/>
    <lineage>
        <taxon>Eukaryota</taxon>
        <taxon>Fungi</taxon>
        <taxon>Fungi incertae sedis</taxon>
        <taxon>Chytridiomycota</taxon>
        <taxon>Chytridiomycota incertae sedis</taxon>
        <taxon>Neocallimastigomycetes</taxon>
        <taxon>Neocallimastigales</taxon>
        <taxon>Neocallimastigaceae</taxon>
        <taxon>Piromyces</taxon>
    </lineage>
</organism>
<reference evidence="1 2" key="2">
    <citation type="submission" date="2016-08" db="EMBL/GenBank/DDBJ databases">
        <title>Pervasive Adenine N6-methylation of Active Genes in Fungi.</title>
        <authorList>
            <consortium name="DOE Joint Genome Institute"/>
            <person name="Mondo S.J."/>
            <person name="Dannebaum R.O."/>
            <person name="Kuo R.C."/>
            <person name="Labutti K."/>
            <person name="Haridas S."/>
            <person name="Kuo A."/>
            <person name="Salamov A."/>
            <person name="Ahrendt S.R."/>
            <person name="Lipzen A."/>
            <person name="Sullivan W."/>
            <person name="Andreopoulos W.B."/>
            <person name="Clum A."/>
            <person name="Lindquist E."/>
            <person name="Daum C."/>
            <person name="Ramamoorthy G.K."/>
            <person name="Gryganskyi A."/>
            <person name="Culley D."/>
            <person name="Magnuson J.K."/>
            <person name="James T.Y."/>
            <person name="O'Malley M.A."/>
            <person name="Stajich J.E."/>
            <person name="Spatafora J.W."/>
            <person name="Visel A."/>
            <person name="Grigoriev I.V."/>
        </authorList>
    </citation>
    <scope>NUCLEOTIDE SEQUENCE [LARGE SCALE GENOMIC DNA]</scope>
    <source>
        <strain evidence="2">finn</strain>
    </source>
</reference>
<proteinExistence type="predicted"/>
<sequence>MNFLQIHCEIDDINKGHENAEFRKYLKQLRDENNEKDVKKSKNPFIIYIPYMQKNGGVKVIERKFLFNIGKELNIESIYYFQLKINCKNQTTTDKIINSLTNLKMEELDVENIEFKNGEFSIECEPDGNILYFIIMKISGSYYILSAFTNRTRKHQYEKLKDSILLSYKENNEDIYNYYLNAIFKYNSNEFREYSKYDFNIYEINKKNNDFIHFDPASKDKKIEVDEFIEILRNISQDPLNMNHQESMDVDQDLLNTNHQESMNVDQDPLNMNHQESMDVDQDPLNTNMDEDIIFIEQQKNNFTEAETNEIFRKNISLIEEINSTYENESTIPKQIIEKIKLRSSYENEICNEIQIFGLSCINYYSKDSINLGLRISDEIVFIGEYEIFKSGDNKILKLFINGEIVAHYCLDTKKLNITEKGKFMKKIHEIQQRTENERKIT</sequence>
<accession>A0A1Y1V661</accession>
<name>A0A1Y1V661_9FUNG</name>
<gene>
    <name evidence="1" type="ORF">BCR36DRAFT_584477</name>
</gene>
<reference evidence="1 2" key="1">
    <citation type="submission" date="2016-08" db="EMBL/GenBank/DDBJ databases">
        <title>Genomes of anaerobic fungi encode conserved fungal cellulosomes for biomass hydrolysis.</title>
        <authorList>
            <consortium name="DOE Joint Genome Institute"/>
            <person name="Haitjema C.H."/>
            <person name="Gilmore S.P."/>
            <person name="Henske J.K."/>
            <person name="Solomon K.V."/>
            <person name="De Groot R."/>
            <person name="Kuo A."/>
            <person name="Mondo S.J."/>
            <person name="Salamov A.A."/>
            <person name="Labutti K."/>
            <person name="Zhao Z."/>
            <person name="Chiniquy J."/>
            <person name="Barry K."/>
            <person name="Brewer H.M."/>
            <person name="Purvine S.O."/>
            <person name="Wright A.T."/>
            <person name="Boxma B."/>
            <person name="Van Alen T."/>
            <person name="Hackstein J.H."/>
            <person name="Baker S.E."/>
            <person name="Grigoriev I.V."/>
            <person name="O'Malley M.A."/>
        </authorList>
    </citation>
    <scope>NUCLEOTIDE SEQUENCE [LARGE SCALE GENOMIC DNA]</scope>
    <source>
        <strain evidence="2">finn</strain>
    </source>
</reference>
<comment type="caution">
    <text evidence="1">The sequence shown here is derived from an EMBL/GenBank/DDBJ whole genome shotgun (WGS) entry which is preliminary data.</text>
</comment>
<dbReference type="AlphaFoldDB" id="A0A1Y1V661"/>
<keyword evidence="2" id="KW-1185">Reference proteome</keyword>
<evidence type="ECO:0000313" key="1">
    <source>
        <dbReference type="EMBL" id="ORX48167.1"/>
    </source>
</evidence>
<dbReference type="EMBL" id="MCFH01000028">
    <property type="protein sequence ID" value="ORX48167.1"/>
    <property type="molecule type" value="Genomic_DNA"/>
</dbReference>
<protein>
    <submittedName>
        <fullName evidence="1">Uncharacterized protein</fullName>
    </submittedName>
</protein>